<organism evidence="1 2">
    <name type="scientific">Nitratidesulfovibrio oxamicus</name>
    <dbReference type="NCBI Taxonomy" id="32016"/>
    <lineage>
        <taxon>Bacteria</taxon>
        <taxon>Pseudomonadati</taxon>
        <taxon>Thermodesulfobacteriota</taxon>
        <taxon>Desulfovibrionia</taxon>
        <taxon>Desulfovibrionales</taxon>
        <taxon>Desulfovibrionaceae</taxon>
        <taxon>Nitratidesulfovibrio</taxon>
    </lineage>
</organism>
<protein>
    <submittedName>
        <fullName evidence="1">Uncharacterized protein</fullName>
    </submittedName>
</protein>
<proteinExistence type="predicted"/>
<name>A0ABS0J155_9BACT</name>
<sequence length="179" mass="18272">ELAGQEVVADVAPEALPALLEALAAGAGAGGTMGAGGRLLLLGEHPDHISALAHARGVPAWRDARSPIIGCVPRGDATSEPDRPDNAALRAAHPDATFMDVSAQPRPTARTASLAPFVPLSAIACAPAHASAWLNHAALVLGPGHEWCWMHPGLFPDWFARRVVALLPASASPGSSGMS</sequence>
<comment type="caution">
    <text evidence="1">The sequence shown here is derived from an EMBL/GenBank/DDBJ whole genome shotgun (WGS) entry which is preliminary data.</text>
</comment>
<reference evidence="1 2" key="1">
    <citation type="submission" date="2019-08" db="EMBL/GenBank/DDBJ databases">
        <authorList>
            <person name="Luo N."/>
        </authorList>
    </citation>
    <scope>NUCLEOTIDE SEQUENCE [LARGE SCALE GENOMIC DNA]</scope>
    <source>
        <strain evidence="1 2">NCIMB 9442</strain>
    </source>
</reference>
<feature type="non-terminal residue" evidence="1">
    <location>
        <position position="1"/>
    </location>
</feature>
<keyword evidence="2" id="KW-1185">Reference proteome</keyword>
<evidence type="ECO:0000313" key="1">
    <source>
        <dbReference type="EMBL" id="MBG3876165.1"/>
    </source>
</evidence>
<accession>A0ABS0J155</accession>
<evidence type="ECO:0000313" key="2">
    <source>
        <dbReference type="Proteomes" id="UP001194469"/>
    </source>
</evidence>
<dbReference type="Proteomes" id="UP001194469">
    <property type="component" value="Unassembled WGS sequence"/>
</dbReference>
<dbReference type="EMBL" id="VRYY01000080">
    <property type="protein sequence ID" value="MBG3876165.1"/>
    <property type="molecule type" value="Genomic_DNA"/>
</dbReference>
<gene>
    <name evidence="1" type="ORF">FVW20_03755</name>
</gene>